<dbReference type="Gene3D" id="2.130.10.30">
    <property type="entry name" value="Regulator of chromosome condensation 1/beta-lactamase-inhibitor protein II"/>
    <property type="match status" value="2"/>
</dbReference>
<dbReference type="InterPro" id="IPR058923">
    <property type="entry name" value="RCC1-like_dom"/>
</dbReference>
<feature type="domain" description="RCC1-like" evidence="3">
    <location>
        <begin position="31"/>
        <end position="345"/>
    </location>
</feature>
<accession>B3RLI9</accession>
<dbReference type="GO" id="GO:0050709">
    <property type="term" value="P:negative regulation of protein secretion"/>
    <property type="evidence" value="ECO:0000318"/>
    <property type="project" value="GO_Central"/>
</dbReference>
<feature type="repeat" description="RCC1" evidence="2">
    <location>
        <begin position="130"/>
        <end position="184"/>
    </location>
</feature>
<evidence type="ECO:0000256" key="2">
    <source>
        <dbReference type="PROSITE-ProRule" id="PRU00235"/>
    </source>
</evidence>
<dbReference type="InterPro" id="IPR009091">
    <property type="entry name" value="RCC1/BLIP-II"/>
</dbReference>
<dbReference type="GeneID" id="6749961"/>
<dbReference type="GO" id="GO:0005634">
    <property type="term" value="C:nucleus"/>
    <property type="evidence" value="ECO:0000318"/>
    <property type="project" value="GO_Central"/>
</dbReference>
<dbReference type="InterPro" id="IPR000408">
    <property type="entry name" value="Reg_chr_condens"/>
</dbReference>
<sequence length="347" mass="37934">MLDIKITAYTVLGFATANCSIDFVWSQRQQGANSYGQLGLGHTDDKITPQKMPNLNFKPKWIGGGGGHSVFLDVYVAETGELYACGWNNNGQLGLEHQDNVTRLQKLSLPIRMQKVACGWNHTIALSVEGKLYSWGSNAFGQLGHSPCSRGSIINTPTLIEDISDREFIDTCAGLRHTHAVEACGQTWSWGACKKGQLGIGERMDIVEKPVLISTLRGIRVKKVVAGSYHSACLTECGEVFCWGSNRYGQCTLADKTESLIPVKISSESCVNKCFIDIHSGWSHVVAVVEGGIVYSWGRCDYGQLGYTELSDGDSKRYQQEPACVPNLHDLRQIACGSEHNIVISGL</sequence>
<dbReference type="eggNOG" id="KOG1426">
    <property type="taxonomic scope" value="Eukaryota"/>
</dbReference>
<evidence type="ECO:0000256" key="1">
    <source>
        <dbReference type="ARBA" id="ARBA00022737"/>
    </source>
</evidence>
<evidence type="ECO:0000313" key="4">
    <source>
        <dbReference type="EMBL" id="EDV28782.1"/>
    </source>
</evidence>
<feature type="repeat" description="RCC1" evidence="2">
    <location>
        <begin position="292"/>
        <end position="347"/>
    </location>
</feature>
<dbReference type="CTD" id="6749961"/>
<dbReference type="PANTHER" id="PTHR22870:SF466">
    <property type="entry name" value="ANKYRIN REPEAT-CONTAINING PROTEIN"/>
    <property type="match status" value="1"/>
</dbReference>
<dbReference type="Pfam" id="PF25390">
    <property type="entry name" value="WD40_RLD"/>
    <property type="match status" value="1"/>
</dbReference>
<evidence type="ECO:0000259" key="3">
    <source>
        <dbReference type="Pfam" id="PF25390"/>
    </source>
</evidence>
<dbReference type="EMBL" id="DS985241">
    <property type="protein sequence ID" value="EDV28782.1"/>
    <property type="molecule type" value="Genomic_DNA"/>
</dbReference>
<name>B3RLI9_TRIAD</name>
<feature type="repeat" description="RCC1" evidence="2">
    <location>
        <begin position="185"/>
        <end position="237"/>
    </location>
</feature>
<keyword evidence="1" id="KW-0677">Repeat</keyword>
<dbReference type="PROSITE" id="PS50012">
    <property type="entry name" value="RCC1_3"/>
    <property type="match status" value="6"/>
</dbReference>
<dbReference type="InParanoid" id="B3RLI9"/>
<dbReference type="HOGENOM" id="CLU_005210_0_3_1"/>
<keyword evidence="5" id="KW-1185">Reference proteome</keyword>
<reference evidence="4 5" key="1">
    <citation type="journal article" date="2008" name="Nature">
        <title>The Trichoplax genome and the nature of placozoans.</title>
        <authorList>
            <person name="Srivastava M."/>
            <person name="Begovic E."/>
            <person name="Chapman J."/>
            <person name="Putnam N.H."/>
            <person name="Hellsten U."/>
            <person name="Kawashima T."/>
            <person name="Kuo A."/>
            <person name="Mitros T."/>
            <person name="Salamov A."/>
            <person name="Carpenter M.L."/>
            <person name="Signorovitch A.Y."/>
            <person name="Moreno M.A."/>
            <person name="Kamm K."/>
            <person name="Grimwood J."/>
            <person name="Schmutz J."/>
            <person name="Shapiro H."/>
            <person name="Grigoriev I.V."/>
            <person name="Buss L.W."/>
            <person name="Schierwater B."/>
            <person name="Dellaporta S.L."/>
            <person name="Rokhsar D.S."/>
        </authorList>
    </citation>
    <scope>NUCLEOTIDE SEQUENCE [LARGE SCALE GENOMIC DNA]</scope>
    <source>
        <strain evidence="4 5">Grell-BS-1999</strain>
    </source>
</reference>
<dbReference type="GO" id="GO:0005737">
    <property type="term" value="C:cytoplasm"/>
    <property type="evidence" value="ECO:0000318"/>
    <property type="project" value="GO_Central"/>
</dbReference>
<dbReference type="PANTHER" id="PTHR22870">
    <property type="entry name" value="REGULATOR OF CHROMOSOME CONDENSATION"/>
    <property type="match status" value="1"/>
</dbReference>
<dbReference type="Proteomes" id="UP000009022">
    <property type="component" value="Unassembled WGS sequence"/>
</dbReference>
<dbReference type="OrthoDB" id="10256179at2759"/>
<gene>
    <name evidence="4" type="ORF">TRIADDRAFT_52018</name>
</gene>
<dbReference type="PhylomeDB" id="B3RLI9"/>
<organism evidence="4 5">
    <name type="scientific">Trichoplax adhaerens</name>
    <name type="common">Trichoplax reptans</name>
    <dbReference type="NCBI Taxonomy" id="10228"/>
    <lineage>
        <taxon>Eukaryota</taxon>
        <taxon>Metazoa</taxon>
        <taxon>Placozoa</taxon>
        <taxon>Uniplacotomia</taxon>
        <taxon>Trichoplacea</taxon>
        <taxon>Trichoplacidae</taxon>
        <taxon>Trichoplax</taxon>
    </lineage>
</organism>
<dbReference type="STRING" id="10228.B3RLI9"/>
<feature type="repeat" description="RCC1" evidence="2">
    <location>
        <begin position="238"/>
        <end position="291"/>
    </location>
</feature>
<dbReference type="AlphaFoldDB" id="B3RLI9"/>
<dbReference type="InterPro" id="IPR051210">
    <property type="entry name" value="Ub_ligase/GEF_domain"/>
</dbReference>
<feature type="repeat" description="RCC1" evidence="2">
    <location>
        <begin position="25"/>
        <end position="75"/>
    </location>
</feature>
<proteinExistence type="predicted"/>
<dbReference type="OMA" id="WRWGCSG"/>
<evidence type="ECO:0000313" key="5">
    <source>
        <dbReference type="Proteomes" id="UP000009022"/>
    </source>
</evidence>
<dbReference type="RefSeq" id="XP_002107984.1">
    <property type="nucleotide sequence ID" value="XM_002107948.1"/>
</dbReference>
<dbReference type="PROSITE" id="PS00626">
    <property type="entry name" value="RCC1_2"/>
    <property type="match status" value="1"/>
</dbReference>
<dbReference type="SUPFAM" id="SSF50985">
    <property type="entry name" value="RCC1/BLIP-II"/>
    <property type="match status" value="1"/>
</dbReference>
<dbReference type="FunCoup" id="B3RLI9">
    <property type="interactions" value="427"/>
</dbReference>
<protein>
    <recommendedName>
        <fullName evidence="3">RCC1-like domain-containing protein</fullName>
    </recommendedName>
</protein>
<feature type="repeat" description="RCC1" evidence="2">
    <location>
        <begin position="80"/>
        <end position="129"/>
    </location>
</feature>
<dbReference type="PRINTS" id="PR00633">
    <property type="entry name" value="RCCNDNSATION"/>
</dbReference>
<dbReference type="KEGG" id="tad:TRIADDRAFT_52018"/>